<dbReference type="Proteomes" id="UP000008291">
    <property type="component" value="Chromosome"/>
</dbReference>
<evidence type="ECO:0000313" key="2">
    <source>
        <dbReference type="Proteomes" id="UP000008291"/>
    </source>
</evidence>
<dbReference type="KEGG" id="tbd:Tbd_1296"/>
<evidence type="ECO:0000313" key="1">
    <source>
        <dbReference type="EMBL" id="AAZ97249.1"/>
    </source>
</evidence>
<dbReference type="eggNOG" id="ENOG5031HF3">
    <property type="taxonomic scope" value="Bacteria"/>
</dbReference>
<gene>
    <name evidence="1" type="ordered locus">Tbd_1296</name>
</gene>
<name>Q3SJB8_THIDA</name>
<reference evidence="1 2" key="1">
    <citation type="journal article" date="2006" name="J. Bacteriol.">
        <title>The genome sequence of the obligately chemolithoautotrophic, facultatively anaerobic bacterium Thiobacillus denitrificans.</title>
        <authorList>
            <person name="Beller H.R."/>
            <person name="Chain P.S."/>
            <person name="Letain T.E."/>
            <person name="Chakicherla A."/>
            <person name="Larimer F.W."/>
            <person name="Richardson P.M."/>
            <person name="Coleman M.A."/>
            <person name="Wood A.P."/>
            <person name="Kelly D.P."/>
        </authorList>
    </citation>
    <scope>NUCLEOTIDE SEQUENCE [LARGE SCALE GENOMIC DNA]</scope>
    <source>
        <strain evidence="1 2">ATCC 25259</strain>
    </source>
</reference>
<dbReference type="EMBL" id="CP000116">
    <property type="protein sequence ID" value="AAZ97249.1"/>
    <property type="molecule type" value="Genomic_DNA"/>
</dbReference>
<dbReference type="STRING" id="292415.Tbd_1296"/>
<dbReference type="AlphaFoldDB" id="Q3SJB8"/>
<dbReference type="OrthoDB" id="9178860at2"/>
<sequence length="281" mass="30405">MSLLSPDALYVALAPEHVALLHVRGGLRPRVLARESVAVDAASTTGAAENWRATLEAMRHAIDGKPLRGARTHVVLANGFARYRLVPWRSGLRDREEKQALVRHGFARVHGERVERWALRWSEGGASEPAVACAIDQGLLAGIEAVAADAGLRLLSVQPYLVTAFNAWRKQLRENTAWLVLPERTRVCVALFENGVWRHVAVRALSGRLDEALPVLLDQEAFAAQLPGLAAPVYVHAPAAMVPGPRAEDEPVHALTVADAARFGAARHRAHALSLFGGDDA</sequence>
<keyword evidence="2" id="KW-1185">Reference proteome</keyword>
<proteinExistence type="predicted"/>
<organism evidence="1 2">
    <name type="scientific">Thiobacillus denitrificans (strain ATCC 25259 / T1)</name>
    <dbReference type="NCBI Taxonomy" id="292415"/>
    <lineage>
        <taxon>Bacteria</taxon>
        <taxon>Pseudomonadati</taxon>
        <taxon>Pseudomonadota</taxon>
        <taxon>Betaproteobacteria</taxon>
        <taxon>Nitrosomonadales</taxon>
        <taxon>Thiobacillaceae</taxon>
        <taxon>Thiobacillus</taxon>
    </lineage>
</organism>
<dbReference type="HOGENOM" id="CLU_085035_0_0_4"/>
<accession>Q3SJB8</accession>
<protein>
    <submittedName>
        <fullName evidence="1">Uncharacterized protein</fullName>
    </submittedName>
</protein>
<dbReference type="RefSeq" id="WP_011311808.1">
    <property type="nucleotide sequence ID" value="NC_007404.1"/>
</dbReference>